<dbReference type="Proteomes" id="UP001161580">
    <property type="component" value="Unassembled WGS sequence"/>
</dbReference>
<keyword evidence="2" id="KW-1185">Reference proteome</keyword>
<comment type="caution">
    <text evidence="1">The sequence shown here is derived from an EMBL/GenBank/DDBJ whole genome shotgun (WGS) entry which is preliminary data.</text>
</comment>
<organism evidence="1 2">
    <name type="scientific">Ferirhizobium litorale</name>
    <dbReference type="NCBI Taxonomy" id="2927786"/>
    <lineage>
        <taxon>Bacteria</taxon>
        <taxon>Pseudomonadati</taxon>
        <taxon>Pseudomonadota</taxon>
        <taxon>Alphaproteobacteria</taxon>
        <taxon>Hyphomicrobiales</taxon>
        <taxon>Rhizobiaceae</taxon>
        <taxon>Ferirhizobium</taxon>
    </lineage>
</organism>
<evidence type="ECO:0000313" key="1">
    <source>
        <dbReference type="EMBL" id="MDI7924606.1"/>
    </source>
</evidence>
<proteinExistence type="predicted"/>
<evidence type="ECO:0000313" key="2">
    <source>
        <dbReference type="Proteomes" id="UP001161580"/>
    </source>
</evidence>
<dbReference type="Pfam" id="PF07409">
    <property type="entry name" value="GP46"/>
    <property type="match status" value="1"/>
</dbReference>
<accession>A0AAE3QJQ5</accession>
<protein>
    <submittedName>
        <fullName evidence="1">Phage GP46 family protein</fullName>
    </submittedName>
</protein>
<name>A0AAE3QJQ5_9HYPH</name>
<dbReference type="AlphaFoldDB" id="A0AAE3QJQ5"/>
<dbReference type="RefSeq" id="WP_311794675.1">
    <property type="nucleotide sequence ID" value="NZ_JALDYZ010000016.1"/>
</dbReference>
<dbReference type="EMBL" id="JALDYZ010000016">
    <property type="protein sequence ID" value="MDI7924606.1"/>
    <property type="molecule type" value="Genomic_DNA"/>
</dbReference>
<gene>
    <name evidence="1" type="ORF">MRS75_21310</name>
</gene>
<sequence length="178" mass="19670">MLRIIPVEDAEEPYRAPDLGWNGVFGDLILNALTHEGAPGDLRAEQGLATQVLICLMTDRRVEASELRDGDENRGWVGDSFDMMDGETPLGSRLWLLRRSALYPGIEVKAEDYAREALQPLIDQGAASRVDVTATANHSANRLDLAVTVYGRNGTEAYSSKFELLWRQIDGVANPLTR</sequence>
<dbReference type="InterPro" id="IPR010877">
    <property type="entry name" value="Phage_Mu_Gp46"/>
</dbReference>
<reference evidence="1" key="1">
    <citation type="submission" date="2022-03" db="EMBL/GenBank/DDBJ databases">
        <title>Fererhizobium litorale gen. nov., sp. nov., isolated from sandy sediments of the Sea of Japan seashore.</title>
        <authorList>
            <person name="Romanenko L."/>
            <person name="Kurilenko V."/>
            <person name="Otstavnykh N."/>
            <person name="Svetashev V."/>
            <person name="Tekutyeva L."/>
            <person name="Isaeva M."/>
            <person name="Mikhailov V."/>
        </authorList>
    </citation>
    <scope>NUCLEOTIDE SEQUENCE</scope>
    <source>
        <strain evidence="1">KMM 9576</strain>
    </source>
</reference>